<dbReference type="GO" id="GO:0003824">
    <property type="term" value="F:catalytic activity"/>
    <property type="evidence" value="ECO:0007669"/>
    <property type="project" value="UniProtKB-ARBA"/>
</dbReference>
<feature type="domain" description="PAS" evidence="6">
    <location>
        <begin position="355"/>
        <end position="407"/>
    </location>
</feature>
<dbReference type="Gene3D" id="3.20.20.450">
    <property type="entry name" value="EAL domain"/>
    <property type="match status" value="1"/>
</dbReference>
<dbReference type="SMART" id="SM00052">
    <property type="entry name" value="EAL"/>
    <property type="match status" value="1"/>
</dbReference>
<dbReference type="GO" id="GO:0007165">
    <property type="term" value="P:signal transduction"/>
    <property type="evidence" value="ECO:0007669"/>
    <property type="project" value="UniProtKB-ARBA"/>
</dbReference>
<dbReference type="NCBIfam" id="TIGR00229">
    <property type="entry name" value="sensory_box"/>
    <property type="match status" value="2"/>
</dbReference>
<comment type="caution">
    <text evidence="10">The sequence shown here is derived from an EMBL/GenBank/DDBJ whole genome shotgun (WGS) entry which is preliminary data.</text>
</comment>
<dbReference type="PANTHER" id="PTHR44757">
    <property type="entry name" value="DIGUANYLATE CYCLASE DGCP"/>
    <property type="match status" value="1"/>
</dbReference>
<evidence type="ECO:0000313" key="10">
    <source>
        <dbReference type="EMBL" id="RCJ05482.1"/>
    </source>
</evidence>
<dbReference type="Pfam" id="PF00990">
    <property type="entry name" value="GGDEF"/>
    <property type="match status" value="1"/>
</dbReference>
<dbReference type="InterPro" id="IPR029787">
    <property type="entry name" value="Nucleotide_cyclase"/>
</dbReference>
<dbReference type="Gene3D" id="3.30.450.20">
    <property type="entry name" value="PAS domain"/>
    <property type="match status" value="2"/>
</dbReference>
<dbReference type="InterPro" id="IPR006189">
    <property type="entry name" value="CHASE_dom"/>
</dbReference>
<dbReference type="RefSeq" id="WP_114134500.1">
    <property type="nucleotide sequence ID" value="NZ_CP068435.1"/>
</dbReference>
<dbReference type="InterPro" id="IPR000160">
    <property type="entry name" value="GGDEF_dom"/>
</dbReference>
<keyword evidence="2 5" id="KW-0812">Transmembrane</keyword>
<feature type="domain" description="PAS" evidence="6">
    <location>
        <begin position="476"/>
        <end position="521"/>
    </location>
</feature>
<evidence type="ECO:0000259" key="8">
    <source>
        <dbReference type="PROSITE" id="PS50883"/>
    </source>
</evidence>
<dbReference type="PROSITE" id="PS50883">
    <property type="entry name" value="EAL"/>
    <property type="match status" value="1"/>
</dbReference>
<evidence type="ECO:0000256" key="5">
    <source>
        <dbReference type="SAM" id="Phobius"/>
    </source>
</evidence>
<sequence length="1085" mass="115653">MRLTSLSPALLSLLVAAGGALLTAGAWLQAERLERREAQQHFDALLGQAGSALRERMLENERLLRGVAAVLTANPDTSRAQWRDYLYTAQLDDLPAGTQSIGYAPLTPLQQVPRLVHAARADGLADYDIHPGGKRDLYAPIFYIEPLDGRNTRAAGFDMLSEPTRRATLEAARDSGEPRLTPGLALIRDTEAAQRQHGALVVLPVYAGEAAVSTVAQRRQAVLGYVYVSLRLGDLMRAVGAPAAAELELSLYEGSPAAPGSMLSGGPTEGERREDGSAALLQGERQLQYGGVTWTLRGATRPAFEAAHGPRQAYLVLAAGTLATLLLAWLTHALARQGRAARQREAQAVHAWEDDNAMLQACMAQSADGFLLADAQGVVVRASERAGQLFGADPAALAGRSLDTLVPGATGVVPSGAAAGAEAHRELAGVRADGSRFALRAGAARLPVADGGTAHWLWAVTDLEPERRAQQAAAVQAARYAGLLDHAAFCVITFDEDGLITGINAAGQRMLWYNAAELVGQMHMTGLHVADELADHARMLSGELGEPVPPGLPALVAKARLGLTDEREWTWVRKGGSRMPVQLAVFALPAPIEAAAADAAPAGPADGADGADVHRPAPSPGYQAIGYDLTERLRVDEYIRHLALHDPLTGLPNRAELSERAQALLLHARSHGERVALLLLDLDHFKHINDSLGHPVGDDVLRTMADRLKGSVRQGDLVARMGGDEFGVVLGGLRHDSEAELIAAKIQVRVNEELQAGGQRLRVTPSIGMAIFPDDGDSLTELLKAADSAVYAAKHDGRAQLRRFASAMAEASLARFTIEGLLRRALARDEFRLRYQPIVDAATLAITGVEALITWNTPERGAMQPAEFIPIAEQSGLVAPLGEWTLATACREIQALRQALGSEIEVAVNISPLQLRQANFPDTVARCLQQAGLPPQGLVIEVTEGILVDGGETTIETFRRLRELGVGLSIDDFGTGYSGLNYLTRLPISRLKIDKSFVDDVATPGHDQAVAAAIIALGHQLHLKVIAEGVETAAQFEFLRAQGCDGLQGFLFSQAVPQQLLREILEQGIRVPTPTSAGATALRDS</sequence>
<dbReference type="EMBL" id="QDHA01000073">
    <property type="protein sequence ID" value="RCJ05482.1"/>
    <property type="molecule type" value="Genomic_DNA"/>
</dbReference>
<dbReference type="GO" id="GO:0016020">
    <property type="term" value="C:membrane"/>
    <property type="evidence" value="ECO:0007669"/>
    <property type="project" value="UniProtKB-SubCell"/>
</dbReference>
<dbReference type="InterPro" id="IPR043128">
    <property type="entry name" value="Rev_trsase/Diguanyl_cyclase"/>
</dbReference>
<dbReference type="Pfam" id="PF03924">
    <property type="entry name" value="CHASE"/>
    <property type="match status" value="1"/>
</dbReference>
<dbReference type="NCBIfam" id="TIGR00254">
    <property type="entry name" value="GGDEF"/>
    <property type="match status" value="1"/>
</dbReference>
<dbReference type="InterPro" id="IPR035965">
    <property type="entry name" value="PAS-like_dom_sf"/>
</dbReference>
<keyword evidence="3 5" id="KW-1133">Transmembrane helix</keyword>
<dbReference type="SMART" id="SM00267">
    <property type="entry name" value="GGDEF"/>
    <property type="match status" value="1"/>
</dbReference>
<dbReference type="InterPro" id="IPR001633">
    <property type="entry name" value="EAL_dom"/>
</dbReference>
<dbReference type="SUPFAM" id="SSF55073">
    <property type="entry name" value="Nucleotide cyclase"/>
    <property type="match status" value="1"/>
</dbReference>
<dbReference type="PROSITE" id="PS50112">
    <property type="entry name" value="PAS"/>
    <property type="match status" value="2"/>
</dbReference>
<feature type="domain" description="CHASE" evidence="7">
    <location>
        <begin position="138"/>
        <end position="239"/>
    </location>
</feature>
<dbReference type="PROSITE" id="PS50839">
    <property type="entry name" value="CHASE"/>
    <property type="match status" value="1"/>
</dbReference>
<dbReference type="Pfam" id="PF13426">
    <property type="entry name" value="PAS_9"/>
    <property type="match status" value="1"/>
</dbReference>
<name>A0A367PC80_CUPNE</name>
<feature type="domain" description="EAL" evidence="8">
    <location>
        <begin position="815"/>
        <end position="1069"/>
    </location>
</feature>
<evidence type="ECO:0000256" key="3">
    <source>
        <dbReference type="ARBA" id="ARBA00022989"/>
    </source>
</evidence>
<dbReference type="InterPro" id="IPR042240">
    <property type="entry name" value="CHASE_sf"/>
</dbReference>
<reference evidence="10 11" key="1">
    <citation type="submission" date="2018-04" db="EMBL/GenBank/DDBJ databases">
        <title>Cupriavidus necator CR12 genome sequencing and assembly.</title>
        <authorList>
            <person name="Ben Fekih I."/>
            <person name="Mazhar H.S."/>
            <person name="Bello S.K."/>
            <person name="Rensing C."/>
        </authorList>
    </citation>
    <scope>NUCLEOTIDE SEQUENCE [LARGE SCALE GENOMIC DNA]</scope>
    <source>
        <strain evidence="10 11">CR12</strain>
    </source>
</reference>
<proteinExistence type="predicted"/>
<evidence type="ECO:0000259" key="9">
    <source>
        <dbReference type="PROSITE" id="PS50887"/>
    </source>
</evidence>
<evidence type="ECO:0000259" key="6">
    <source>
        <dbReference type="PROSITE" id="PS50112"/>
    </source>
</evidence>
<gene>
    <name evidence="10" type="ORF">DDK22_26440</name>
</gene>
<dbReference type="CDD" id="cd00130">
    <property type="entry name" value="PAS"/>
    <property type="match status" value="2"/>
</dbReference>
<keyword evidence="4 5" id="KW-0472">Membrane</keyword>
<dbReference type="GO" id="GO:0006355">
    <property type="term" value="P:regulation of DNA-templated transcription"/>
    <property type="evidence" value="ECO:0007669"/>
    <property type="project" value="InterPro"/>
</dbReference>
<feature type="transmembrane region" description="Helical" evidence="5">
    <location>
        <begin position="313"/>
        <end position="335"/>
    </location>
</feature>
<dbReference type="InterPro" id="IPR013767">
    <property type="entry name" value="PAS_fold"/>
</dbReference>
<dbReference type="AlphaFoldDB" id="A0A367PC80"/>
<dbReference type="FunFam" id="3.30.70.270:FF:000001">
    <property type="entry name" value="Diguanylate cyclase domain protein"/>
    <property type="match status" value="1"/>
</dbReference>
<dbReference type="Proteomes" id="UP000253501">
    <property type="component" value="Unassembled WGS sequence"/>
</dbReference>
<dbReference type="Pfam" id="PF00989">
    <property type="entry name" value="PAS"/>
    <property type="match status" value="1"/>
</dbReference>
<dbReference type="SMART" id="SM00091">
    <property type="entry name" value="PAS"/>
    <property type="match status" value="2"/>
</dbReference>
<dbReference type="SMART" id="SM01079">
    <property type="entry name" value="CHASE"/>
    <property type="match status" value="1"/>
</dbReference>
<dbReference type="CDD" id="cd01948">
    <property type="entry name" value="EAL"/>
    <property type="match status" value="1"/>
</dbReference>
<feature type="domain" description="GGDEF" evidence="9">
    <location>
        <begin position="673"/>
        <end position="806"/>
    </location>
</feature>
<dbReference type="SUPFAM" id="SSF141868">
    <property type="entry name" value="EAL domain-like"/>
    <property type="match status" value="1"/>
</dbReference>
<dbReference type="Gene3D" id="3.30.70.270">
    <property type="match status" value="1"/>
</dbReference>
<evidence type="ECO:0000313" key="11">
    <source>
        <dbReference type="Proteomes" id="UP000253501"/>
    </source>
</evidence>
<dbReference type="SUPFAM" id="SSF55785">
    <property type="entry name" value="PYP-like sensor domain (PAS domain)"/>
    <property type="match status" value="2"/>
</dbReference>
<dbReference type="PANTHER" id="PTHR44757:SF2">
    <property type="entry name" value="BIOFILM ARCHITECTURE MAINTENANCE PROTEIN MBAA"/>
    <property type="match status" value="1"/>
</dbReference>
<comment type="subcellular location">
    <subcellularLocation>
        <location evidence="1">Membrane</location>
    </subcellularLocation>
</comment>
<organism evidence="10 11">
    <name type="scientific">Cupriavidus necator</name>
    <name type="common">Alcaligenes eutrophus</name>
    <name type="synonym">Ralstonia eutropha</name>
    <dbReference type="NCBI Taxonomy" id="106590"/>
    <lineage>
        <taxon>Bacteria</taxon>
        <taxon>Pseudomonadati</taxon>
        <taxon>Pseudomonadota</taxon>
        <taxon>Betaproteobacteria</taxon>
        <taxon>Burkholderiales</taxon>
        <taxon>Burkholderiaceae</taxon>
        <taxon>Cupriavidus</taxon>
    </lineage>
</organism>
<dbReference type="InterPro" id="IPR035919">
    <property type="entry name" value="EAL_sf"/>
</dbReference>
<accession>A0A367PC80</accession>
<dbReference type="InterPro" id="IPR000014">
    <property type="entry name" value="PAS"/>
</dbReference>
<dbReference type="Pfam" id="PF00563">
    <property type="entry name" value="EAL"/>
    <property type="match status" value="1"/>
</dbReference>
<evidence type="ECO:0000256" key="2">
    <source>
        <dbReference type="ARBA" id="ARBA00022692"/>
    </source>
</evidence>
<dbReference type="CDD" id="cd01949">
    <property type="entry name" value="GGDEF"/>
    <property type="match status" value="1"/>
</dbReference>
<evidence type="ECO:0000256" key="1">
    <source>
        <dbReference type="ARBA" id="ARBA00004370"/>
    </source>
</evidence>
<dbReference type="PROSITE" id="PS50887">
    <property type="entry name" value="GGDEF"/>
    <property type="match status" value="1"/>
</dbReference>
<dbReference type="Gene3D" id="3.30.450.350">
    <property type="entry name" value="CHASE domain"/>
    <property type="match status" value="1"/>
</dbReference>
<dbReference type="InterPro" id="IPR052155">
    <property type="entry name" value="Biofilm_reg_signaling"/>
</dbReference>
<evidence type="ECO:0000259" key="7">
    <source>
        <dbReference type="PROSITE" id="PS50839"/>
    </source>
</evidence>
<protein>
    <submittedName>
        <fullName evidence="10">EAL domain-containing protein</fullName>
    </submittedName>
</protein>
<evidence type="ECO:0000256" key="4">
    <source>
        <dbReference type="ARBA" id="ARBA00023136"/>
    </source>
</evidence>